<dbReference type="CDD" id="cd05233">
    <property type="entry name" value="SDR_c"/>
    <property type="match status" value="1"/>
</dbReference>
<comment type="similarity">
    <text evidence="1 3">Belongs to the short-chain dehydrogenases/reductases (SDR) family.</text>
</comment>
<dbReference type="PROSITE" id="PS00061">
    <property type="entry name" value="ADH_SHORT"/>
    <property type="match status" value="1"/>
</dbReference>
<dbReference type="PANTHER" id="PTHR44196:SF1">
    <property type="entry name" value="DEHYDROGENASE_REDUCTASE SDR FAMILY MEMBER 7B"/>
    <property type="match status" value="1"/>
</dbReference>
<dbReference type="PANTHER" id="PTHR44196">
    <property type="entry name" value="DEHYDROGENASE/REDUCTASE SDR FAMILY MEMBER 7B"/>
    <property type="match status" value="1"/>
</dbReference>
<organism evidence="5 6">
    <name type="scientific">Azospira restricta</name>
    <dbReference type="NCBI Taxonomy" id="404405"/>
    <lineage>
        <taxon>Bacteria</taxon>
        <taxon>Pseudomonadati</taxon>
        <taxon>Pseudomonadota</taxon>
        <taxon>Betaproteobacteria</taxon>
        <taxon>Rhodocyclales</taxon>
        <taxon>Rhodocyclaceae</taxon>
        <taxon>Azospira</taxon>
    </lineage>
</organism>
<evidence type="ECO:0000256" key="2">
    <source>
        <dbReference type="ARBA" id="ARBA00023002"/>
    </source>
</evidence>
<dbReference type="NCBIfam" id="NF006565">
    <property type="entry name" value="PRK09072.1"/>
    <property type="match status" value="1"/>
</dbReference>
<dbReference type="GO" id="GO:0016020">
    <property type="term" value="C:membrane"/>
    <property type="evidence" value="ECO:0007669"/>
    <property type="project" value="TreeGrafter"/>
</dbReference>
<evidence type="ECO:0000256" key="3">
    <source>
        <dbReference type="RuleBase" id="RU000363"/>
    </source>
</evidence>
<evidence type="ECO:0000259" key="4">
    <source>
        <dbReference type="SMART" id="SM00822"/>
    </source>
</evidence>
<dbReference type="Proteomes" id="UP000663444">
    <property type="component" value="Chromosome"/>
</dbReference>
<dbReference type="Gene3D" id="3.40.50.720">
    <property type="entry name" value="NAD(P)-binding Rossmann-like Domain"/>
    <property type="match status" value="1"/>
</dbReference>
<dbReference type="SMART" id="SM00822">
    <property type="entry name" value="PKS_KR"/>
    <property type="match status" value="1"/>
</dbReference>
<dbReference type="InterPro" id="IPR020904">
    <property type="entry name" value="Sc_DH/Rdtase_CS"/>
</dbReference>
<keyword evidence="6" id="KW-1185">Reference proteome</keyword>
<protein>
    <submittedName>
        <fullName evidence="5">SDR family oxidoreductase</fullName>
    </submittedName>
</protein>
<accession>A0A974SNI5</accession>
<evidence type="ECO:0000313" key="5">
    <source>
        <dbReference type="EMBL" id="QRJ63519.1"/>
    </source>
</evidence>
<proteinExistence type="inferred from homology"/>
<dbReference type="GO" id="GO:0016491">
    <property type="term" value="F:oxidoreductase activity"/>
    <property type="evidence" value="ECO:0007669"/>
    <property type="project" value="UniProtKB-KW"/>
</dbReference>
<dbReference type="InterPro" id="IPR036291">
    <property type="entry name" value="NAD(P)-bd_dom_sf"/>
</dbReference>
<sequence>MQLNNARILLTGATGGLGQALAQQLAADGARLLLAGRDTARLAALNAALGGEHSSVRADLTRPEGVAAAAGAAREFGANVLINNAGVGGFGLYERQDWDEIDSLLATNLAAPMRLTHALLPWLKARPQAVIVNIGSTFGSLPFAGFAAYSAAKAGLRGFSQALRRELADTQVAVIHLAPRAIDTPLNSDAVNALNRALNNRSDDADAVARQVVAALRAGDGERHFGFPERFFAWLNGVAPTLIDRGLAGKLAVIKQHAPTR</sequence>
<dbReference type="PRINTS" id="PR00080">
    <property type="entry name" value="SDRFAMILY"/>
</dbReference>
<dbReference type="AlphaFoldDB" id="A0A974SNI5"/>
<dbReference type="RefSeq" id="WP_203387046.1">
    <property type="nucleotide sequence ID" value="NZ_CP064781.1"/>
</dbReference>
<dbReference type="PRINTS" id="PR00081">
    <property type="entry name" value="GDHRDH"/>
</dbReference>
<dbReference type="Pfam" id="PF00106">
    <property type="entry name" value="adh_short"/>
    <property type="match status" value="1"/>
</dbReference>
<gene>
    <name evidence="5" type="ORF">IWH25_17535</name>
</gene>
<dbReference type="SUPFAM" id="SSF51735">
    <property type="entry name" value="NAD(P)-binding Rossmann-fold domains"/>
    <property type="match status" value="1"/>
</dbReference>
<evidence type="ECO:0000256" key="1">
    <source>
        <dbReference type="ARBA" id="ARBA00006484"/>
    </source>
</evidence>
<dbReference type="KEGG" id="ares:IWH25_17535"/>
<feature type="domain" description="Ketoreductase" evidence="4">
    <location>
        <begin position="6"/>
        <end position="184"/>
    </location>
</feature>
<reference evidence="5" key="1">
    <citation type="submission" date="2020-11" db="EMBL/GenBank/DDBJ databases">
        <title>Azospira restricta DSM 18626 genome sequence.</title>
        <authorList>
            <person name="Moe W.M."/>
        </authorList>
    </citation>
    <scope>NUCLEOTIDE SEQUENCE</scope>
    <source>
        <strain evidence="5">DSM 18626</strain>
    </source>
</reference>
<dbReference type="InterPro" id="IPR002347">
    <property type="entry name" value="SDR_fam"/>
</dbReference>
<dbReference type="EMBL" id="CP064781">
    <property type="protein sequence ID" value="QRJ63519.1"/>
    <property type="molecule type" value="Genomic_DNA"/>
</dbReference>
<dbReference type="InterPro" id="IPR057326">
    <property type="entry name" value="KR_dom"/>
</dbReference>
<name>A0A974SNI5_9RHOO</name>
<keyword evidence="2" id="KW-0560">Oxidoreductase</keyword>
<evidence type="ECO:0000313" key="6">
    <source>
        <dbReference type="Proteomes" id="UP000663444"/>
    </source>
</evidence>